<organism evidence="1 2">
    <name type="scientific">Reticulomyxa filosa</name>
    <dbReference type="NCBI Taxonomy" id="46433"/>
    <lineage>
        <taxon>Eukaryota</taxon>
        <taxon>Sar</taxon>
        <taxon>Rhizaria</taxon>
        <taxon>Retaria</taxon>
        <taxon>Foraminifera</taxon>
        <taxon>Monothalamids</taxon>
        <taxon>Reticulomyxidae</taxon>
        <taxon>Reticulomyxa</taxon>
    </lineage>
</organism>
<dbReference type="EMBL" id="ASPP01015765">
    <property type="protein sequence ID" value="ETO17927.1"/>
    <property type="molecule type" value="Genomic_DNA"/>
</dbReference>
<evidence type="ECO:0000313" key="2">
    <source>
        <dbReference type="Proteomes" id="UP000023152"/>
    </source>
</evidence>
<name>X6MWT7_RETFI</name>
<proteinExistence type="predicted"/>
<gene>
    <name evidence="1" type="ORF">RFI_19375</name>
</gene>
<keyword evidence="2" id="KW-1185">Reference proteome</keyword>
<comment type="caution">
    <text evidence="1">The sequence shown here is derived from an EMBL/GenBank/DDBJ whole genome shotgun (WGS) entry which is preliminary data.</text>
</comment>
<sequence>MFAFFASDIRTVQNPFCCLQQTFIPFFFELSVTFFVFLNLRYLKERSDMPKEKKNFDCVAVTPNTKHHSKFVQIKTSKSTLLSVALQVKYFFFFGVTLKKKKDWIAAFWRNASWLILACALITYPKGGHCQCSNPQFAIPSPPQYDCSRVNLTLAKGKLMKVSEYWKTLGYQQSAANMDHFLENTGTSVQLSVEWTKKYTQSIIQNIVLDNTRVLLGWNYKENVFSGVLKRGLELKDGTCSTNRECLTWTDSHNIGFIPNDFFFAVGGYTFYSDGVGCYCRDGDQVLFDLHITHILYDYYDFNPNENFFSIAGEFRFYLQKKQINKQKTLKKKGPILFSSKWYGKEFYSNILLDTRFMWNCVQKKSW</sequence>
<evidence type="ECO:0000313" key="1">
    <source>
        <dbReference type="EMBL" id="ETO17927.1"/>
    </source>
</evidence>
<protein>
    <submittedName>
        <fullName evidence="1">Uncharacterized protein</fullName>
    </submittedName>
</protein>
<dbReference type="AlphaFoldDB" id="X6MWT7"/>
<accession>X6MWT7</accession>
<reference evidence="1 2" key="1">
    <citation type="journal article" date="2013" name="Curr. Biol.">
        <title>The Genome of the Foraminiferan Reticulomyxa filosa.</title>
        <authorList>
            <person name="Glockner G."/>
            <person name="Hulsmann N."/>
            <person name="Schleicher M."/>
            <person name="Noegel A.A."/>
            <person name="Eichinger L."/>
            <person name="Gallinger C."/>
            <person name="Pawlowski J."/>
            <person name="Sierra R."/>
            <person name="Euteneuer U."/>
            <person name="Pillet L."/>
            <person name="Moustafa A."/>
            <person name="Platzer M."/>
            <person name="Groth M."/>
            <person name="Szafranski K."/>
            <person name="Schliwa M."/>
        </authorList>
    </citation>
    <scope>NUCLEOTIDE SEQUENCE [LARGE SCALE GENOMIC DNA]</scope>
</reference>
<dbReference type="Proteomes" id="UP000023152">
    <property type="component" value="Unassembled WGS sequence"/>
</dbReference>